<reference evidence="1" key="2">
    <citation type="journal article" date="2015" name="Fish Shellfish Immunol.">
        <title>Early steps in the European eel (Anguilla anguilla)-Vibrio vulnificus interaction in the gills: Role of the RtxA13 toxin.</title>
        <authorList>
            <person name="Callol A."/>
            <person name="Pajuelo D."/>
            <person name="Ebbesson L."/>
            <person name="Teles M."/>
            <person name="MacKenzie S."/>
            <person name="Amaro C."/>
        </authorList>
    </citation>
    <scope>NUCLEOTIDE SEQUENCE</scope>
</reference>
<sequence length="49" mass="5732">MTKIFFTSTYTLPKMIFFIQSSAVVYLQYVRTVYLAKEYIQGINSKVKA</sequence>
<accession>A0A0E9VSC2</accession>
<dbReference type="AlphaFoldDB" id="A0A0E9VSC2"/>
<proteinExistence type="predicted"/>
<evidence type="ECO:0000313" key="1">
    <source>
        <dbReference type="EMBL" id="JAH80148.1"/>
    </source>
</evidence>
<dbReference type="EMBL" id="GBXM01028429">
    <property type="protein sequence ID" value="JAH80148.1"/>
    <property type="molecule type" value="Transcribed_RNA"/>
</dbReference>
<organism evidence="1">
    <name type="scientific">Anguilla anguilla</name>
    <name type="common">European freshwater eel</name>
    <name type="synonym">Muraena anguilla</name>
    <dbReference type="NCBI Taxonomy" id="7936"/>
    <lineage>
        <taxon>Eukaryota</taxon>
        <taxon>Metazoa</taxon>
        <taxon>Chordata</taxon>
        <taxon>Craniata</taxon>
        <taxon>Vertebrata</taxon>
        <taxon>Euteleostomi</taxon>
        <taxon>Actinopterygii</taxon>
        <taxon>Neopterygii</taxon>
        <taxon>Teleostei</taxon>
        <taxon>Anguilliformes</taxon>
        <taxon>Anguillidae</taxon>
        <taxon>Anguilla</taxon>
    </lineage>
</organism>
<name>A0A0E9VSC2_ANGAN</name>
<protein>
    <submittedName>
        <fullName evidence="1">Uncharacterized protein</fullName>
    </submittedName>
</protein>
<reference evidence="1" key="1">
    <citation type="submission" date="2014-11" db="EMBL/GenBank/DDBJ databases">
        <authorList>
            <person name="Amaro Gonzalez C."/>
        </authorList>
    </citation>
    <scope>NUCLEOTIDE SEQUENCE</scope>
</reference>